<dbReference type="Proteomes" id="UP000812672">
    <property type="component" value="Unassembled WGS sequence"/>
</dbReference>
<dbReference type="InterPro" id="IPR007561">
    <property type="entry name" value="Cell_div_SepF/SepF-rel"/>
</dbReference>
<dbReference type="Gene3D" id="3.30.110.150">
    <property type="entry name" value="SepF-like protein"/>
    <property type="match status" value="1"/>
</dbReference>
<name>A0ABS6GSA0_9BACI</name>
<dbReference type="RefSeq" id="WP_144160180.1">
    <property type="nucleotide sequence ID" value="NZ_CAUPKR010000012.1"/>
</dbReference>
<comment type="subunit">
    <text evidence="5">Homodimer. Interacts with FtsZ.</text>
</comment>
<evidence type="ECO:0000313" key="7">
    <source>
        <dbReference type="Proteomes" id="UP000812672"/>
    </source>
</evidence>
<dbReference type="InterPro" id="IPR023052">
    <property type="entry name" value="Cell_div_SepF"/>
</dbReference>
<reference evidence="6 7" key="1">
    <citation type="journal article" date="2011" name="Int. J. Syst. Evol. Microbiol.">
        <title>Allobacillus halotolerans gen. nov., sp. nov. isolated from shrimp paste.</title>
        <authorList>
            <person name="Sheu S.Y."/>
            <person name="Arun A.B."/>
            <person name="Jiang S.R."/>
            <person name="Young C.C."/>
            <person name="Chen W.M."/>
        </authorList>
    </citation>
    <scope>NUCLEOTIDE SEQUENCE [LARGE SCALE GENOMIC DNA]</scope>
    <source>
        <strain evidence="6 7">LMG 24826</strain>
    </source>
</reference>
<evidence type="ECO:0000256" key="1">
    <source>
        <dbReference type="ARBA" id="ARBA00022618"/>
    </source>
</evidence>
<dbReference type="PANTHER" id="PTHR35798:SF1">
    <property type="entry name" value="CELL DIVISION PROTEIN SEPF"/>
    <property type="match status" value="1"/>
</dbReference>
<dbReference type="Pfam" id="PF04472">
    <property type="entry name" value="SepF"/>
    <property type="match status" value="1"/>
</dbReference>
<dbReference type="HAMAP" id="MF_01197">
    <property type="entry name" value="SepF"/>
    <property type="match status" value="1"/>
</dbReference>
<dbReference type="EMBL" id="JAHLZF010000014">
    <property type="protein sequence ID" value="MBU6081368.1"/>
    <property type="molecule type" value="Genomic_DNA"/>
</dbReference>
<organism evidence="6 7">
    <name type="scientific">Allobacillus halotolerans</name>
    <dbReference type="NCBI Taxonomy" id="570278"/>
    <lineage>
        <taxon>Bacteria</taxon>
        <taxon>Bacillati</taxon>
        <taxon>Bacillota</taxon>
        <taxon>Bacilli</taxon>
        <taxon>Bacillales</taxon>
        <taxon>Bacillaceae</taxon>
        <taxon>Allobacillus</taxon>
    </lineage>
</organism>
<gene>
    <name evidence="5" type="primary">sepF</name>
    <name evidence="6" type="ORF">KQ486_10125</name>
</gene>
<keyword evidence="3 5" id="KW-0131">Cell cycle</keyword>
<keyword evidence="1 5" id="KW-0132">Cell division</keyword>
<evidence type="ECO:0000256" key="5">
    <source>
        <dbReference type="HAMAP-Rule" id="MF_01197"/>
    </source>
</evidence>
<evidence type="ECO:0000313" key="6">
    <source>
        <dbReference type="EMBL" id="MBU6081368.1"/>
    </source>
</evidence>
<comment type="function">
    <text evidence="4 5">Cell division protein that is part of the divisome complex and is recruited early to the Z-ring. Probably stimulates Z-ring formation, perhaps through the cross-linking of FtsZ protofilaments. Its function overlaps with FtsA.</text>
</comment>
<proteinExistence type="inferred from homology"/>
<dbReference type="PANTHER" id="PTHR35798">
    <property type="entry name" value="CELL DIVISION PROTEIN SEPF"/>
    <property type="match status" value="1"/>
</dbReference>
<evidence type="ECO:0000256" key="4">
    <source>
        <dbReference type="ARBA" id="ARBA00044936"/>
    </source>
</evidence>
<evidence type="ECO:0000256" key="2">
    <source>
        <dbReference type="ARBA" id="ARBA00023210"/>
    </source>
</evidence>
<evidence type="ECO:0000256" key="3">
    <source>
        <dbReference type="ARBA" id="ARBA00023306"/>
    </source>
</evidence>
<keyword evidence="5" id="KW-0963">Cytoplasm</keyword>
<protein>
    <recommendedName>
        <fullName evidence="5">Cell division protein SepF</fullName>
    </recommendedName>
</protein>
<comment type="similarity">
    <text evidence="5">Belongs to the SepF family.</text>
</comment>
<comment type="caution">
    <text evidence="6">The sequence shown here is derived from an EMBL/GenBank/DDBJ whole genome shotgun (WGS) entry which is preliminary data.</text>
</comment>
<accession>A0ABS6GSA0</accession>
<keyword evidence="2 5" id="KW-0717">Septation</keyword>
<sequence length="140" mass="15907">MGFMDRVKGFFDLDGEEENYYAGKEQSKEPASHEQKNVVSIHSVQQDSRMVLCEPREFDEVEEIADHIKKKKSVVINMQRLDQANSKRMVDFLSGTVYGLGGTIQKLGSQTFLCTPEHVSISGSITGLIEEEFEFQRKGR</sequence>
<comment type="subcellular location">
    <subcellularLocation>
        <location evidence="5">Cytoplasm</location>
    </subcellularLocation>
    <text evidence="5">Localizes to the division site, in a FtsZ-dependent manner.</text>
</comment>
<dbReference type="GO" id="GO:0051301">
    <property type="term" value="P:cell division"/>
    <property type="evidence" value="ECO:0007669"/>
    <property type="project" value="UniProtKB-KW"/>
</dbReference>
<keyword evidence="7" id="KW-1185">Reference proteome</keyword>
<dbReference type="InterPro" id="IPR038594">
    <property type="entry name" value="SepF-like_sf"/>
</dbReference>